<organism evidence="1 2">
    <name type="scientific">Nonomuraea ferruginea</name>
    <dbReference type="NCBI Taxonomy" id="46174"/>
    <lineage>
        <taxon>Bacteria</taxon>
        <taxon>Bacillati</taxon>
        <taxon>Actinomycetota</taxon>
        <taxon>Actinomycetes</taxon>
        <taxon>Streptosporangiales</taxon>
        <taxon>Streptosporangiaceae</taxon>
        <taxon>Nonomuraea</taxon>
    </lineage>
</organism>
<accession>A0ABT4T0B0</accession>
<name>A0ABT4T0B0_9ACTN</name>
<comment type="caution">
    <text evidence="1">The sequence shown here is derived from an EMBL/GenBank/DDBJ whole genome shotgun (WGS) entry which is preliminary data.</text>
</comment>
<dbReference type="Proteomes" id="UP001212498">
    <property type="component" value="Unassembled WGS sequence"/>
</dbReference>
<evidence type="ECO:0000313" key="2">
    <source>
        <dbReference type="Proteomes" id="UP001212498"/>
    </source>
</evidence>
<proteinExistence type="predicted"/>
<protein>
    <submittedName>
        <fullName evidence="1">HEXXH motif-containing putative peptide modification protein</fullName>
    </submittedName>
</protein>
<dbReference type="NCBIfam" id="TIGR04267">
    <property type="entry name" value="mod_HExxH"/>
    <property type="match status" value="1"/>
</dbReference>
<dbReference type="InterPro" id="IPR026337">
    <property type="entry name" value="AKG_HExxH"/>
</dbReference>
<reference evidence="1 2" key="1">
    <citation type="submission" date="2022-11" db="EMBL/GenBank/DDBJ databases">
        <title>Nonomuraea corallina sp. nov., a new species of the genus Nonomuraea isolated from sea side sediment in Thai sea.</title>
        <authorList>
            <person name="Ngamcharungchit C."/>
            <person name="Matsumoto A."/>
            <person name="Suriyachadkun C."/>
            <person name="Panbangred W."/>
            <person name="Inahashi Y."/>
            <person name="Intra B."/>
        </authorList>
    </citation>
    <scope>NUCLEOTIDE SEQUENCE [LARGE SCALE GENOMIC DNA]</scope>
    <source>
        <strain evidence="1 2">DSM 43553</strain>
    </source>
</reference>
<dbReference type="EMBL" id="JAPNUD010000042">
    <property type="protein sequence ID" value="MDA0642476.1"/>
    <property type="molecule type" value="Genomic_DNA"/>
</dbReference>
<keyword evidence="2" id="KW-1185">Reference proteome</keyword>
<gene>
    <name evidence="1" type="ORF">OUY24_17720</name>
</gene>
<evidence type="ECO:0000313" key="1">
    <source>
        <dbReference type="EMBL" id="MDA0642476.1"/>
    </source>
</evidence>
<sequence>MNRLVIPHHMFESLAAGHGGAAAGRFLADAARDRNLVLVKAAAGAEAIGDAFESLARMHETAPRQVDRLLRYPAVGAWALAASRALRDGDHIPQPSRPAVLAAVAALRARVLFETRVTARPGELMFPSLGRASIGGAECSIEITPEGGVITSSRSRVEIPADPARDGGGWLGLRRLTARHPLGDLHLVLDDLDPYRFPREGRLAGRLTAAEVAAWREVLQEAWEILRAGHARSADEIGTMISVMAPIAGGGWPASGTSRTTFGCVALARPSSAPNLAATLVHEVQHAKLTMLLHLVDLIAVDPGARYYAPWRHDPRPISGLLHGTYAHLGVAGFWRRQRQVDDSLTAHAEFARWRAAAASTARVIYDSSALTPVGRRFMEGMMATLRAFDDEEVPARAAELARQAADRHRRDFGRAGGEARV</sequence>
<dbReference type="RefSeq" id="WP_271277001.1">
    <property type="nucleotide sequence ID" value="NZ_BAABFD010000007.1"/>
</dbReference>